<feature type="transmembrane region" description="Helical" evidence="1">
    <location>
        <begin position="47"/>
        <end position="65"/>
    </location>
</feature>
<sequence length="230" mass="26991">MYQFDNGRTFLGLTMLIPLFSVFLLQKFIMKQAIMHTFSFIKPSRKWLLFAILLPIFMGYSYHTYIRLTYSEFFLFPTFTEFLPVFFIGLTIGSLSALLEEVVWRGNFHYYFRKQYGLWSTACFTAVIWSMWHLPIALFYKSYVTPGIISLVYLLLLCMLSIILTLIREYGKSIVPVAIMHGMMNVFYLSERQLYISIDSQEVLKSIGMLLALLICILFMCHKTVTILKK</sequence>
<dbReference type="eggNOG" id="COG1266">
    <property type="taxonomic scope" value="Bacteria"/>
</dbReference>
<keyword evidence="1" id="KW-0472">Membrane</keyword>
<keyword evidence="1" id="KW-0812">Transmembrane</keyword>
<dbReference type="InterPro" id="IPR003675">
    <property type="entry name" value="Rce1/LyrA-like_dom"/>
</dbReference>
<feature type="transmembrane region" description="Helical" evidence="1">
    <location>
        <begin position="85"/>
        <end position="104"/>
    </location>
</feature>
<evidence type="ECO:0000259" key="2">
    <source>
        <dbReference type="Pfam" id="PF02517"/>
    </source>
</evidence>
<feature type="transmembrane region" description="Helical" evidence="1">
    <location>
        <begin position="6"/>
        <end position="26"/>
    </location>
</feature>
<comment type="caution">
    <text evidence="3">The sequence shown here is derived from an EMBL/GenBank/DDBJ whole genome shotgun (WGS) entry which is preliminary data.</text>
</comment>
<dbReference type="Proteomes" id="UP000013911">
    <property type="component" value="Unassembled WGS sequence"/>
</dbReference>
<evidence type="ECO:0000313" key="3">
    <source>
        <dbReference type="EMBL" id="EON72714.1"/>
    </source>
</evidence>
<gene>
    <name evidence="3" type="ORF">H131_11253</name>
</gene>
<dbReference type="GO" id="GO:0004175">
    <property type="term" value="F:endopeptidase activity"/>
    <property type="evidence" value="ECO:0007669"/>
    <property type="project" value="UniProtKB-ARBA"/>
</dbReference>
<dbReference type="OrthoDB" id="9777755at2"/>
<feature type="transmembrane region" description="Helical" evidence="1">
    <location>
        <begin position="116"/>
        <end position="140"/>
    </location>
</feature>
<protein>
    <recommendedName>
        <fullName evidence="2">CAAX prenyl protease 2/Lysostaphin resistance protein A-like domain-containing protein</fullName>
    </recommendedName>
</protein>
<feature type="transmembrane region" description="Helical" evidence="1">
    <location>
        <begin position="146"/>
        <end position="167"/>
    </location>
</feature>
<evidence type="ECO:0000313" key="4">
    <source>
        <dbReference type="Proteomes" id="UP000013911"/>
    </source>
</evidence>
<dbReference type="InterPro" id="IPR042150">
    <property type="entry name" value="MmRce1-like"/>
</dbReference>
<organism evidence="3 4">
    <name type="scientific">Lysinibacillus sphaericus OT4b.31</name>
    <dbReference type="NCBI Taxonomy" id="1285586"/>
    <lineage>
        <taxon>Bacteria</taxon>
        <taxon>Bacillati</taxon>
        <taxon>Bacillota</taxon>
        <taxon>Bacilli</taxon>
        <taxon>Bacillales</taxon>
        <taxon>Bacillaceae</taxon>
        <taxon>Lysinibacillus</taxon>
    </lineage>
</organism>
<feature type="transmembrane region" description="Helical" evidence="1">
    <location>
        <begin position="203"/>
        <end position="221"/>
    </location>
</feature>
<dbReference type="PANTHER" id="PTHR35797">
    <property type="entry name" value="PROTEASE-RELATED"/>
    <property type="match status" value="1"/>
</dbReference>
<evidence type="ECO:0000256" key="1">
    <source>
        <dbReference type="SAM" id="Phobius"/>
    </source>
</evidence>
<feature type="domain" description="CAAX prenyl protease 2/Lysostaphin resistance protein A-like" evidence="2">
    <location>
        <begin position="86"/>
        <end position="187"/>
    </location>
</feature>
<dbReference type="PATRIC" id="fig|1285586.5.peg.2284"/>
<dbReference type="HOGENOM" id="CLU_097812_0_0_9"/>
<keyword evidence="1" id="KW-1133">Transmembrane helix</keyword>
<name>R7ZFC7_LYSSH</name>
<reference evidence="3 4" key="1">
    <citation type="submission" date="2013-04" db="EMBL/GenBank/DDBJ databases">
        <title>Draft genome of the heavy metal tolerant bacterium Lysinibacillus sphaericus strain OT4b.31.</title>
        <authorList>
            <person name="Pena-Montenegro T.D."/>
            <person name="Dussan J."/>
        </authorList>
    </citation>
    <scope>NUCLEOTIDE SEQUENCE [LARGE SCALE GENOMIC DNA]</scope>
    <source>
        <strain evidence="3 4">OT4b.31</strain>
    </source>
</reference>
<dbReference type="AlphaFoldDB" id="R7ZFC7"/>
<dbReference type="PANTHER" id="PTHR35797:SF1">
    <property type="entry name" value="PROTEASE"/>
    <property type="match status" value="1"/>
</dbReference>
<feature type="transmembrane region" description="Helical" evidence="1">
    <location>
        <begin position="174"/>
        <end position="191"/>
    </location>
</feature>
<proteinExistence type="predicted"/>
<dbReference type="Pfam" id="PF02517">
    <property type="entry name" value="Rce1-like"/>
    <property type="match status" value="1"/>
</dbReference>
<dbReference type="GO" id="GO:0080120">
    <property type="term" value="P:CAAX-box protein maturation"/>
    <property type="evidence" value="ECO:0007669"/>
    <property type="project" value="UniProtKB-ARBA"/>
</dbReference>
<dbReference type="EMBL" id="AQPX01000017">
    <property type="protein sequence ID" value="EON72714.1"/>
    <property type="molecule type" value="Genomic_DNA"/>
</dbReference>
<accession>R7ZFC7</accession>